<protein>
    <recommendedName>
        <fullName evidence="11">Membrane protein involved in the export of O-antigen and teichoic acid</fullName>
    </recommendedName>
</protein>
<feature type="transmembrane region" description="Helical" evidence="6">
    <location>
        <begin position="375"/>
        <end position="396"/>
    </location>
</feature>
<evidence type="ECO:0000256" key="3">
    <source>
        <dbReference type="ARBA" id="ARBA00022692"/>
    </source>
</evidence>
<dbReference type="InterPro" id="IPR050833">
    <property type="entry name" value="Poly_Biosynth_Transport"/>
</dbReference>
<dbReference type="AlphaFoldDB" id="A0A2S9D1D7"/>
<dbReference type="OrthoDB" id="109075at2"/>
<feature type="transmembrane region" description="Helical" evidence="6">
    <location>
        <begin position="20"/>
        <end position="45"/>
    </location>
</feature>
<dbReference type="Proteomes" id="UP000238325">
    <property type="component" value="Unassembled WGS sequence"/>
</dbReference>
<dbReference type="PANTHER" id="PTHR30250">
    <property type="entry name" value="PST FAMILY PREDICTED COLANIC ACID TRANSPORTER"/>
    <property type="match status" value="1"/>
</dbReference>
<organism evidence="7 10">
    <name type="scientific">Chryseobacterium culicis</name>
    <dbReference type="NCBI Taxonomy" id="680127"/>
    <lineage>
        <taxon>Bacteria</taxon>
        <taxon>Pseudomonadati</taxon>
        <taxon>Bacteroidota</taxon>
        <taxon>Flavobacteriia</taxon>
        <taxon>Flavobacteriales</taxon>
        <taxon>Weeksellaceae</taxon>
        <taxon>Chryseobacterium group</taxon>
        <taxon>Chryseobacterium</taxon>
    </lineage>
</organism>
<sequence length="427" mass="48815">MIKRFINSLIDKTIASKSEYFKNILTLLSGTAFAQLILLLITPILSRVYDPESFGDYTILLSIVNVLTVFATGRYELAILLPKNSIWAKQILYLVAIISAVFCIFLLPVIVIFNSFFQKTFNLSHASSVLFLVPLLVFINANLSSLLYWFNRKRQYKKISFNKISESIITSGISILLGIFKWPQGLILGRISGQLTALFLYGKSANWKDISTFRISKKRLSYVAKRYINFPKFLVAAHFFNTSAYEAPGLIINYYFGNSILGFYGFANRIATAPLSLMAGSIGNVFREEAARHYISTGNCHTIYTTTLKTLLKLSIVPFILFFIFAPDIFRIIFGEKWITAGYYARYMTPMYFFQFLSNPLSVVFLITEKQRVDFLWQIFLFALNITIVVLGSLFFDIKTTLIIFSLGYSIMYLINILLSYHFSKGK</sequence>
<dbReference type="EMBL" id="PCPH01000001">
    <property type="protein sequence ID" value="PRB92293.1"/>
    <property type="molecule type" value="Genomic_DNA"/>
</dbReference>
<feature type="transmembrane region" description="Helical" evidence="6">
    <location>
        <begin position="402"/>
        <end position="423"/>
    </location>
</feature>
<evidence type="ECO:0000256" key="6">
    <source>
        <dbReference type="SAM" id="Phobius"/>
    </source>
</evidence>
<gene>
    <name evidence="7" type="ORF">CQ022_09900</name>
    <name evidence="8" type="ORF">CQ033_03570</name>
</gene>
<comment type="subcellular location">
    <subcellularLocation>
        <location evidence="1">Cell membrane</location>
        <topology evidence="1">Multi-pass membrane protein</topology>
    </subcellularLocation>
</comment>
<accession>A0A2S9D1D7</accession>
<keyword evidence="3 6" id="KW-0812">Transmembrane</keyword>
<dbReference type="PANTHER" id="PTHR30250:SF11">
    <property type="entry name" value="O-ANTIGEN TRANSPORTER-RELATED"/>
    <property type="match status" value="1"/>
</dbReference>
<comment type="caution">
    <text evidence="7">The sequence shown here is derived from an EMBL/GenBank/DDBJ whole genome shotgun (WGS) entry which is preliminary data.</text>
</comment>
<dbReference type="EMBL" id="PCPP01000001">
    <property type="protein sequence ID" value="PRB86540.1"/>
    <property type="molecule type" value="Genomic_DNA"/>
</dbReference>
<evidence type="ECO:0000313" key="8">
    <source>
        <dbReference type="EMBL" id="PRB92293.1"/>
    </source>
</evidence>
<feature type="transmembrane region" description="Helical" evidence="6">
    <location>
        <begin position="350"/>
        <end position="368"/>
    </location>
</feature>
<evidence type="ECO:0008006" key="11">
    <source>
        <dbReference type="Google" id="ProtNLM"/>
    </source>
</evidence>
<dbReference type="RefSeq" id="WP_105681244.1">
    <property type="nucleotide sequence ID" value="NZ_JBBGZD010000001.1"/>
</dbReference>
<keyword evidence="9" id="KW-1185">Reference proteome</keyword>
<keyword evidence="5 6" id="KW-0472">Membrane</keyword>
<reference evidence="9 10" key="1">
    <citation type="submission" date="2017-09" db="EMBL/GenBank/DDBJ databases">
        <title>Genomic, metabolic, and phenotypic characteristics of bacterial isolates from the natural microbiome of the model nematode Caenorhabditis elegans.</title>
        <authorList>
            <person name="Zimmermann J."/>
            <person name="Obeng N."/>
            <person name="Yang W."/>
            <person name="Obeng O."/>
            <person name="Kissoyan K."/>
            <person name="Pees B."/>
            <person name="Dirksen P."/>
            <person name="Hoppner M."/>
            <person name="Franke A."/>
            <person name="Rosenstiel P."/>
            <person name="Leippe M."/>
            <person name="Dierking K."/>
            <person name="Kaleta C."/>
            <person name="Schulenburg H."/>
        </authorList>
    </citation>
    <scope>NUCLEOTIDE SEQUENCE [LARGE SCALE GENOMIC DNA]</scope>
    <source>
        <strain evidence="7 10">MYb25</strain>
        <strain evidence="8 9">MYb44</strain>
    </source>
</reference>
<evidence type="ECO:0000313" key="9">
    <source>
        <dbReference type="Proteomes" id="UP000238325"/>
    </source>
</evidence>
<dbReference type="Pfam" id="PF13440">
    <property type="entry name" value="Polysacc_synt_3"/>
    <property type="match status" value="1"/>
</dbReference>
<evidence type="ECO:0000256" key="4">
    <source>
        <dbReference type="ARBA" id="ARBA00022989"/>
    </source>
</evidence>
<keyword evidence="2" id="KW-1003">Cell membrane</keyword>
<feature type="transmembrane region" description="Helical" evidence="6">
    <location>
        <begin position="311"/>
        <end position="330"/>
    </location>
</feature>
<name>A0A2S9D1D7_CHRCI</name>
<evidence type="ECO:0000313" key="10">
    <source>
        <dbReference type="Proteomes" id="UP000238534"/>
    </source>
</evidence>
<keyword evidence="4 6" id="KW-1133">Transmembrane helix</keyword>
<feature type="transmembrane region" description="Helical" evidence="6">
    <location>
        <begin position="57"/>
        <end position="79"/>
    </location>
</feature>
<dbReference type="GO" id="GO:0005886">
    <property type="term" value="C:plasma membrane"/>
    <property type="evidence" value="ECO:0007669"/>
    <property type="project" value="UniProtKB-SubCell"/>
</dbReference>
<feature type="transmembrane region" description="Helical" evidence="6">
    <location>
        <begin position="91"/>
        <end position="117"/>
    </location>
</feature>
<evidence type="ECO:0000313" key="7">
    <source>
        <dbReference type="EMBL" id="PRB86540.1"/>
    </source>
</evidence>
<evidence type="ECO:0000256" key="5">
    <source>
        <dbReference type="ARBA" id="ARBA00023136"/>
    </source>
</evidence>
<feature type="transmembrane region" description="Helical" evidence="6">
    <location>
        <begin position="129"/>
        <end position="150"/>
    </location>
</feature>
<dbReference type="Proteomes" id="UP000238534">
    <property type="component" value="Unassembled WGS sequence"/>
</dbReference>
<evidence type="ECO:0000256" key="1">
    <source>
        <dbReference type="ARBA" id="ARBA00004651"/>
    </source>
</evidence>
<evidence type="ECO:0000256" key="2">
    <source>
        <dbReference type="ARBA" id="ARBA00022475"/>
    </source>
</evidence>
<proteinExistence type="predicted"/>